<evidence type="ECO:0000313" key="3">
    <source>
        <dbReference type="Proteomes" id="UP000253606"/>
    </source>
</evidence>
<protein>
    <submittedName>
        <fullName evidence="2">Uncharacterized protein</fullName>
    </submittedName>
</protein>
<evidence type="ECO:0000313" key="2">
    <source>
        <dbReference type="EMBL" id="AXC10120.1"/>
    </source>
</evidence>
<name>A0A2Z5FTI4_9BACT</name>
<accession>A0A2Z5FTI4</accession>
<keyword evidence="1" id="KW-0812">Transmembrane</keyword>
<sequence>MSFPRSEAIPIKAKLIRTTKLAEFVYCSKAWELKYMNGVEVSPEARELQAAADAWHIERGRSLARRDSYRLAAFAALLSGAVLFIFCWLGWAK</sequence>
<dbReference type="EMBL" id="CP030840">
    <property type="protein sequence ID" value="AXC10120.1"/>
    <property type="molecule type" value="Genomic_DNA"/>
</dbReference>
<evidence type="ECO:0000256" key="1">
    <source>
        <dbReference type="SAM" id="Phobius"/>
    </source>
</evidence>
<keyword evidence="1" id="KW-0472">Membrane</keyword>
<proteinExistence type="predicted"/>
<dbReference type="Proteomes" id="UP000253606">
    <property type="component" value="Chromosome"/>
</dbReference>
<dbReference type="AlphaFoldDB" id="A0A2Z5FTI4"/>
<gene>
    <name evidence="2" type="ORF">ACPOL_0759</name>
</gene>
<dbReference type="KEGG" id="abas:ACPOL_0759"/>
<feature type="transmembrane region" description="Helical" evidence="1">
    <location>
        <begin position="71"/>
        <end position="91"/>
    </location>
</feature>
<organism evidence="2 3">
    <name type="scientific">Acidisarcina polymorpha</name>
    <dbReference type="NCBI Taxonomy" id="2211140"/>
    <lineage>
        <taxon>Bacteria</taxon>
        <taxon>Pseudomonadati</taxon>
        <taxon>Acidobacteriota</taxon>
        <taxon>Terriglobia</taxon>
        <taxon>Terriglobales</taxon>
        <taxon>Acidobacteriaceae</taxon>
        <taxon>Acidisarcina</taxon>
    </lineage>
</organism>
<keyword evidence="3" id="KW-1185">Reference proteome</keyword>
<reference evidence="2 3" key="1">
    <citation type="journal article" date="2018" name="Front. Microbiol.">
        <title>Hydrolytic Capabilities as a Key to Environmental Success: Chitinolytic and Cellulolytic Acidobacteria From Acidic Sub-arctic Soils and Boreal Peatlands.</title>
        <authorList>
            <person name="Belova S.E."/>
            <person name="Ravin N.V."/>
            <person name="Pankratov T.A."/>
            <person name="Rakitin A.L."/>
            <person name="Ivanova A.A."/>
            <person name="Beletsky A.V."/>
            <person name="Mardanov A.V."/>
            <person name="Sinninghe Damste J.S."/>
            <person name="Dedysh S.N."/>
        </authorList>
    </citation>
    <scope>NUCLEOTIDE SEQUENCE [LARGE SCALE GENOMIC DNA]</scope>
    <source>
        <strain evidence="2 3">SBC82</strain>
    </source>
</reference>
<dbReference type="RefSeq" id="WP_150132892.1">
    <property type="nucleotide sequence ID" value="NZ_CP030840.1"/>
</dbReference>
<keyword evidence="1" id="KW-1133">Transmembrane helix</keyword>
<dbReference type="OrthoDB" id="166668at2"/>